<keyword evidence="6" id="KW-1185">Reference proteome</keyword>
<keyword evidence="1" id="KW-0812">Transmembrane</keyword>
<evidence type="ECO:0000313" key="6">
    <source>
        <dbReference type="Proteomes" id="UP000434957"/>
    </source>
</evidence>
<sequence>MCSHRNLTASTFTTLPAAAAGDSLSPPGHGNPSTMPVRRFRRLLRLLLPLLQVGAIRCFCICVGAFSGEVPKIVCKRSTSAAPCRGTACDYSVRI</sequence>
<dbReference type="OrthoDB" id="10504572at2759"/>
<name>A0A6A3MD05_9STRA</name>
<evidence type="ECO:0000313" key="3">
    <source>
        <dbReference type="EMBL" id="KAE9044624.1"/>
    </source>
</evidence>
<dbReference type="Proteomes" id="UP000429607">
    <property type="component" value="Unassembled WGS sequence"/>
</dbReference>
<evidence type="ECO:0000313" key="2">
    <source>
        <dbReference type="EMBL" id="KAE9029386.1"/>
    </source>
</evidence>
<dbReference type="EMBL" id="QXFT01000469">
    <property type="protein sequence ID" value="KAE9343089.1"/>
    <property type="molecule type" value="Genomic_DNA"/>
</dbReference>
<evidence type="ECO:0000313" key="4">
    <source>
        <dbReference type="EMBL" id="KAE9343089.1"/>
    </source>
</evidence>
<keyword evidence="1" id="KW-0472">Membrane</keyword>
<evidence type="ECO:0000256" key="1">
    <source>
        <dbReference type="SAM" id="Phobius"/>
    </source>
</evidence>
<reference evidence="5 7" key="1">
    <citation type="submission" date="2018-09" db="EMBL/GenBank/DDBJ databases">
        <title>Genomic investigation of the strawberry pathogen Phytophthora fragariae indicates pathogenicity is determined by transcriptional variation in three key races.</title>
        <authorList>
            <person name="Adams T.M."/>
            <person name="Armitage A.D."/>
            <person name="Sobczyk M.K."/>
            <person name="Bates H.J."/>
            <person name="Dunwell J.M."/>
            <person name="Nellist C.F."/>
            <person name="Harrison R.J."/>
        </authorList>
    </citation>
    <scope>NUCLEOTIDE SEQUENCE [LARGE SCALE GENOMIC DNA]</scope>
    <source>
        <strain evidence="3 5">SCRP249</strain>
        <strain evidence="2 7">SCRP324</strain>
        <strain evidence="4 6">SCRP333</strain>
    </source>
</reference>
<keyword evidence="1" id="KW-1133">Transmembrane helix</keyword>
<accession>A0A6A3MD05</accession>
<proteinExistence type="predicted"/>
<protein>
    <submittedName>
        <fullName evidence="2">Uncharacterized protein</fullName>
    </submittedName>
</protein>
<dbReference type="AlphaFoldDB" id="A0A6A3MD05"/>
<dbReference type="EMBL" id="QXFU01000566">
    <property type="protein sequence ID" value="KAE9029386.1"/>
    <property type="molecule type" value="Genomic_DNA"/>
</dbReference>
<evidence type="ECO:0000313" key="5">
    <source>
        <dbReference type="Proteomes" id="UP000429607"/>
    </source>
</evidence>
<gene>
    <name evidence="3" type="ORF">PR001_g5292</name>
    <name evidence="2" type="ORF">PR002_g10155</name>
    <name evidence="4" type="ORF">PR003_g9150</name>
</gene>
<dbReference type="Proteomes" id="UP000435112">
    <property type="component" value="Unassembled WGS sequence"/>
</dbReference>
<evidence type="ECO:0000313" key="7">
    <source>
        <dbReference type="Proteomes" id="UP000435112"/>
    </source>
</evidence>
<comment type="caution">
    <text evidence="2">The sequence shown here is derived from an EMBL/GenBank/DDBJ whole genome shotgun (WGS) entry which is preliminary data.</text>
</comment>
<dbReference type="EMBL" id="QXFV01000234">
    <property type="protein sequence ID" value="KAE9044624.1"/>
    <property type="molecule type" value="Genomic_DNA"/>
</dbReference>
<dbReference type="Proteomes" id="UP000434957">
    <property type="component" value="Unassembled WGS sequence"/>
</dbReference>
<feature type="transmembrane region" description="Helical" evidence="1">
    <location>
        <begin position="43"/>
        <end position="67"/>
    </location>
</feature>
<organism evidence="2 7">
    <name type="scientific">Phytophthora rubi</name>
    <dbReference type="NCBI Taxonomy" id="129364"/>
    <lineage>
        <taxon>Eukaryota</taxon>
        <taxon>Sar</taxon>
        <taxon>Stramenopiles</taxon>
        <taxon>Oomycota</taxon>
        <taxon>Peronosporomycetes</taxon>
        <taxon>Peronosporales</taxon>
        <taxon>Peronosporaceae</taxon>
        <taxon>Phytophthora</taxon>
    </lineage>
</organism>